<evidence type="ECO:0000313" key="14">
    <source>
        <dbReference type="Proteomes" id="UP001187192"/>
    </source>
</evidence>
<keyword evidence="6 9" id="KW-0804">Transcription</keyword>
<evidence type="ECO:0000256" key="8">
    <source>
        <dbReference type="ARBA" id="ARBA00023294"/>
    </source>
</evidence>
<feature type="domain" description="TF-B3" evidence="11">
    <location>
        <begin position="96"/>
        <end position="198"/>
    </location>
</feature>
<dbReference type="EMBL" id="BTGU01000007">
    <property type="protein sequence ID" value="GMN38141.1"/>
    <property type="molecule type" value="Genomic_DNA"/>
</dbReference>
<dbReference type="PANTHER" id="PTHR31384">
    <property type="entry name" value="AUXIN RESPONSE FACTOR 4-RELATED"/>
    <property type="match status" value="1"/>
</dbReference>
<keyword evidence="8 9" id="KW-0927">Auxin signaling pathway</keyword>
<protein>
    <recommendedName>
        <fullName evidence="9">Auxin response factor</fullName>
    </recommendedName>
</protein>
<gene>
    <name evidence="13" type="ORF">TIFTF001_007362</name>
</gene>
<sequence length="654" mass="73802">MHVRDPMLTFPGLERRFTIFLKVQAYANQDGNAEMPIYNLPSKILCKVVNILLKAEAHTNEVFAQITLAPLIEQNEPSPEDEEILPLPQRRSAFCFSKTLTPSDTSTHGGFSVPKRYADECFPQLDMSQQPPVQELVAKDLHGYEWHFRHIYRGQPKRHLLTSGWSTFVSAKKLLAGDACIFLRGENGDLHVGVRHAMKRRTPNNTSTSVISGHSMQHGILASAFHSISSGTIFTVYYRPWTSPAHFIIPYDRYMKSTEHKYFAGMRFSFDSEGEECIEKRRTGTILAIEEHDGIRWPNSEWRCLKVQWNASSNMPVLPERLSPWSIKPTYSTHRNDAFLRPPPKRGREPDLSSPRFSSLAREGLLLSSVKRITPQRQKGVLQGQEISSVPVHEPGVQMPPMFTMPTNPSWTSQFQLENQLHFPMQNQVFQFPARDEIAFPGGPMANSGLTDQLCSMFATYSRSFSVSNGNSSNSGYQECIEQRSDDEAPRQPNGCGKCMLFGVDLFHGHQELPSPQVATSSVLLSSYALPPTSQSSVSEPPIQELLKGFLKHSFLVLKHGTALGRSVDLANFHSYEELISELDEMFDFKGSLIDGSSGWKVTYMDDEGDLMLVGDYEWQTFRSAARRMFICPEEEINKLNSGSLKSTMCLLDE</sequence>
<dbReference type="InterPro" id="IPR015300">
    <property type="entry name" value="DNA-bd_pseudobarrel_sf"/>
</dbReference>
<dbReference type="GO" id="GO:0009734">
    <property type="term" value="P:auxin-activated signaling pathway"/>
    <property type="evidence" value="ECO:0007669"/>
    <property type="project" value="UniProtKB-KW"/>
</dbReference>
<organism evidence="13 14">
    <name type="scientific">Ficus carica</name>
    <name type="common">Common fig</name>
    <dbReference type="NCBI Taxonomy" id="3494"/>
    <lineage>
        <taxon>Eukaryota</taxon>
        <taxon>Viridiplantae</taxon>
        <taxon>Streptophyta</taxon>
        <taxon>Embryophyta</taxon>
        <taxon>Tracheophyta</taxon>
        <taxon>Spermatophyta</taxon>
        <taxon>Magnoliopsida</taxon>
        <taxon>eudicotyledons</taxon>
        <taxon>Gunneridae</taxon>
        <taxon>Pentapetalae</taxon>
        <taxon>rosids</taxon>
        <taxon>fabids</taxon>
        <taxon>Rosales</taxon>
        <taxon>Moraceae</taxon>
        <taxon>Ficeae</taxon>
        <taxon>Ficus</taxon>
    </lineage>
</organism>
<comment type="subunit">
    <text evidence="3 9">Homodimers and heterodimers.</text>
</comment>
<evidence type="ECO:0000256" key="9">
    <source>
        <dbReference type="RuleBase" id="RU004561"/>
    </source>
</evidence>
<feature type="region of interest" description="Disordered" evidence="10">
    <location>
        <begin position="336"/>
        <end position="356"/>
    </location>
</feature>
<proteinExistence type="inferred from homology"/>
<name>A0AA88D0U8_FICCA</name>
<dbReference type="InterPro" id="IPR003340">
    <property type="entry name" value="B3_DNA-bd"/>
</dbReference>
<dbReference type="Gene3D" id="3.10.20.90">
    <property type="entry name" value="Phosphatidylinositol 3-kinase Catalytic Subunit, Chain A, domain 1"/>
    <property type="match status" value="1"/>
</dbReference>
<evidence type="ECO:0000256" key="3">
    <source>
        <dbReference type="ARBA" id="ARBA00011726"/>
    </source>
</evidence>
<evidence type="ECO:0000256" key="1">
    <source>
        <dbReference type="ARBA" id="ARBA00004123"/>
    </source>
</evidence>
<dbReference type="InterPro" id="IPR053793">
    <property type="entry name" value="PB1-like"/>
</dbReference>
<dbReference type="SMART" id="SM01019">
    <property type="entry name" value="B3"/>
    <property type="match status" value="1"/>
</dbReference>
<dbReference type="SUPFAM" id="SSF101936">
    <property type="entry name" value="DNA-binding pseudobarrel domain"/>
    <property type="match status" value="1"/>
</dbReference>
<dbReference type="GO" id="GO:0005634">
    <property type="term" value="C:nucleus"/>
    <property type="evidence" value="ECO:0007669"/>
    <property type="project" value="UniProtKB-SubCell"/>
</dbReference>
<feature type="domain" description="PB1" evidence="12">
    <location>
        <begin position="548"/>
        <end position="634"/>
    </location>
</feature>
<reference evidence="13" key="1">
    <citation type="submission" date="2023-07" db="EMBL/GenBank/DDBJ databases">
        <title>draft genome sequence of fig (Ficus carica).</title>
        <authorList>
            <person name="Takahashi T."/>
            <person name="Nishimura K."/>
        </authorList>
    </citation>
    <scope>NUCLEOTIDE SEQUENCE</scope>
</reference>
<dbReference type="Pfam" id="PF02309">
    <property type="entry name" value="AUX_IAA"/>
    <property type="match status" value="1"/>
</dbReference>
<comment type="subcellular location">
    <subcellularLocation>
        <location evidence="1 9">Nucleus</location>
    </subcellularLocation>
</comment>
<evidence type="ECO:0000256" key="7">
    <source>
        <dbReference type="ARBA" id="ARBA00023242"/>
    </source>
</evidence>
<evidence type="ECO:0000256" key="6">
    <source>
        <dbReference type="ARBA" id="ARBA00023163"/>
    </source>
</evidence>
<dbReference type="InterPro" id="IPR044835">
    <property type="entry name" value="ARF_plant"/>
</dbReference>
<evidence type="ECO:0000259" key="11">
    <source>
        <dbReference type="PROSITE" id="PS50863"/>
    </source>
</evidence>
<dbReference type="GO" id="GO:0003677">
    <property type="term" value="F:DNA binding"/>
    <property type="evidence" value="ECO:0007669"/>
    <property type="project" value="UniProtKB-KW"/>
</dbReference>
<evidence type="ECO:0000313" key="13">
    <source>
        <dbReference type="EMBL" id="GMN38141.1"/>
    </source>
</evidence>
<comment type="caution">
    <text evidence="13">The sequence shown here is derived from an EMBL/GenBank/DDBJ whole genome shotgun (WGS) entry which is preliminary data.</text>
</comment>
<dbReference type="GO" id="GO:0006355">
    <property type="term" value="P:regulation of DNA-templated transcription"/>
    <property type="evidence" value="ECO:0007669"/>
    <property type="project" value="InterPro"/>
</dbReference>
<accession>A0AA88D0U8</accession>
<dbReference type="Pfam" id="PF06507">
    <property type="entry name" value="ARF_AD"/>
    <property type="match status" value="1"/>
</dbReference>
<dbReference type="Pfam" id="PF02362">
    <property type="entry name" value="B3"/>
    <property type="match status" value="1"/>
</dbReference>
<dbReference type="SUPFAM" id="SSF54277">
    <property type="entry name" value="CAD &amp; PB1 domains"/>
    <property type="match status" value="1"/>
</dbReference>
<evidence type="ECO:0000256" key="5">
    <source>
        <dbReference type="ARBA" id="ARBA00023125"/>
    </source>
</evidence>
<dbReference type="FunFam" id="2.30.30.1040:FF:000001">
    <property type="entry name" value="Auxin response factor"/>
    <property type="match status" value="1"/>
</dbReference>
<dbReference type="InterPro" id="IPR010525">
    <property type="entry name" value="ARF_dom"/>
</dbReference>
<keyword evidence="7 9" id="KW-0539">Nucleus</keyword>
<dbReference type="CDD" id="cd10017">
    <property type="entry name" value="B3_DNA"/>
    <property type="match status" value="1"/>
</dbReference>
<keyword evidence="14" id="KW-1185">Reference proteome</keyword>
<dbReference type="PROSITE" id="PS50863">
    <property type="entry name" value="B3"/>
    <property type="match status" value="1"/>
</dbReference>
<dbReference type="FunFam" id="2.40.330.10:FF:000001">
    <property type="entry name" value="Auxin response factor"/>
    <property type="match status" value="1"/>
</dbReference>
<evidence type="ECO:0000259" key="12">
    <source>
        <dbReference type="PROSITE" id="PS51745"/>
    </source>
</evidence>
<keyword evidence="5 9" id="KW-0238">DNA-binding</keyword>
<dbReference type="Gene3D" id="2.40.330.10">
    <property type="entry name" value="DNA-binding pseudobarrel domain"/>
    <property type="match status" value="1"/>
</dbReference>
<dbReference type="InterPro" id="IPR033389">
    <property type="entry name" value="AUX/IAA_dom"/>
</dbReference>
<dbReference type="PROSITE" id="PS51745">
    <property type="entry name" value="PB1"/>
    <property type="match status" value="1"/>
</dbReference>
<dbReference type="AlphaFoldDB" id="A0AA88D0U8"/>
<comment type="similarity">
    <text evidence="2 9">Belongs to the ARF family.</text>
</comment>
<comment type="function">
    <text evidence="9">Auxin response factors (ARFs) are transcriptional factors that bind specifically to the DNA sequence 5'-TGTCTC-3' found in the auxin-responsive promoter elements (AuxREs).</text>
</comment>
<evidence type="ECO:0000256" key="2">
    <source>
        <dbReference type="ARBA" id="ARBA00007853"/>
    </source>
</evidence>
<dbReference type="PANTHER" id="PTHR31384:SF25">
    <property type="entry name" value="AUXIN RESPONSE FACTOR"/>
    <property type="match status" value="1"/>
</dbReference>
<dbReference type="Gene3D" id="2.30.30.1040">
    <property type="match status" value="1"/>
</dbReference>
<evidence type="ECO:0000256" key="10">
    <source>
        <dbReference type="SAM" id="MobiDB-lite"/>
    </source>
</evidence>
<evidence type="ECO:0000256" key="4">
    <source>
        <dbReference type="ARBA" id="ARBA00023015"/>
    </source>
</evidence>
<dbReference type="Proteomes" id="UP001187192">
    <property type="component" value="Unassembled WGS sequence"/>
</dbReference>
<keyword evidence="4 9" id="KW-0805">Transcription regulation</keyword>